<protein>
    <submittedName>
        <fullName evidence="2">Uncharacterized protein</fullName>
    </submittedName>
</protein>
<evidence type="ECO:0000313" key="2">
    <source>
        <dbReference type="EMBL" id="KAK6738837.1"/>
    </source>
</evidence>
<accession>A0ABR1CLZ3</accession>
<dbReference type="Proteomes" id="UP001303046">
    <property type="component" value="Unassembled WGS sequence"/>
</dbReference>
<organism evidence="2 3">
    <name type="scientific">Necator americanus</name>
    <name type="common">Human hookworm</name>
    <dbReference type="NCBI Taxonomy" id="51031"/>
    <lineage>
        <taxon>Eukaryota</taxon>
        <taxon>Metazoa</taxon>
        <taxon>Ecdysozoa</taxon>
        <taxon>Nematoda</taxon>
        <taxon>Chromadorea</taxon>
        <taxon>Rhabditida</taxon>
        <taxon>Rhabditina</taxon>
        <taxon>Rhabditomorpha</taxon>
        <taxon>Strongyloidea</taxon>
        <taxon>Ancylostomatidae</taxon>
        <taxon>Bunostominae</taxon>
        <taxon>Necator</taxon>
    </lineage>
</organism>
<feature type="compositionally biased region" description="Basic and acidic residues" evidence="1">
    <location>
        <begin position="47"/>
        <end position="66"/>
    </location>
</feature>
<keyword evidence="3" id="KW-1185">Reference proteome</keyword>
<sequence length="73" mass="7945">MLIVIVADAGVGTPASSSAIILINLLFSGKNGPVSIKERFYVDLHRATTPESKNSDSESTSRDQRAFRHRCIV</sequence>
<evidence type="ECO:0000256" key="1">
    <source>
        <dbReference type="SAM" id="MobiDB-lite"/>
    </source>
</evidence>
<comment type="caution">
    <text evidence="2">The sequence shown here is derived from an EMBL/GenBank/DDBJ whole genome shotgun (WGS) entry which is preliminary data.</text>
</comment>
<dbReference type="EMBL" id="JAVFWL010000002">
    <property type="protein sequence ID" value="KAK6738837.1"/>
    <property type="molecule type" value="Genomic_DNA"/>
</dbReference>
<name>A0ABR1CLZ3_NECAM</name>
<proteinExistence type="predicted"/>
<evidence type="ECO:0000313" key="3">
    <source>
        <dbReference type="Proteomes" id="UP001303046"/>
    </source>
</evidence>
<gene>
    <name evidence="2" type="primary">Necator_chrII.g8543</name>
    <name evidence="2" type="ORF">RB195_020748</name>
</gene>
<reference evidence="2 3" key="1">
    <citation type="submission" date="2023-08" db="EMBL/GenBank/DDBJ databases">
        <title>A Necator americanus chromosomal reference genome.</title>
        <authorList>
            <person name="Ilik V."/>
            <person name="Petrzelkova K.J."/>
            <person name="Pardy F."/>
            <person name="Fuh T."/>
            <person name="Niatou-Singa F.S."/>
            <person name="Gouil Q."/>
            <person name="Baker L."/>
            <person name="Ritchie M.E."/>
            <person name="Jex A.R."/>
            <person name="Gazzola D."/>
            <person name="Li H."/>
            <person name="Toshio Fujiwara R."/>
            <person name="Zhan B."/>
            <person name="Aroian R.V."/>
            <person name="Pafco B."/>
            <person name="Schwarz E.M."/>
        </authorList>
    </citation>
    <scope>NUCLEOTIDE SEQUENCE [LARGE SCALE GENOMIC DNA]</scope>
    <source>
        <strain evidence="2 3">Aroian</strain>
        <tissue evidence="2">Whole animal</tissue>
    </source>
</reference>
<feature type="region of interest" description="Disordered" evidence="1">
    <location>
        <begin position="47"/>
        <end position="73"/>
    </location>
</feature>